<name>S7VI56_9BACT</name>
<dbReference type="EMBL" id="ATNM01000054">
    <property type="protein sequence ID" value="EPR69905.1"/>
    <property type="molecule type" value="Genomic_DNA"/>
</dbReference>
<accession>S7VI56</accession>
<gene>
    <name evidence="1" type="ORF">ADICYQ_1160</name>
</gene>
<protein>
    <submittedName>
        <fullName evidence="1">Uncharacterized protein</fullName>
    </submittedName>
</protein>
<sequence>MLHEPAGEFGTRKFHDFGFTVPVILPPELYRAVFDGLYPAVADGHPVGVPAQIANYLVGTFERFFDIDMPGFRINFLF</sequence>
<reference evidence="1 2" key="1">
    <citation type="journal article" date="2013" name="Genome Announc.">
        <title>Draft Genome Sequence of Cyclobacterium qasimii Strain M12-11BT, Isolated from Arctic Marine Sediment.</title>
        <authorList>
            <person name="Shivaji S."/>
            <person name="Ara S."/>
            <person name="Singh A."/>
            <person name="Kumar Pinnaka A."/>
        </authorList>
    </citation>
    <scope>NUCLEOTIDE SEQUENCE [LARGE SCALE GENOMIC DNA]</scope>
    <source>
        <strain evidence="1 2">M12-11B</strain>
    </source>
</reference>
<proteinExistence type="predicted"/>
<dbReference type="Proteomes" id="UP000014974">
    <property type="component" value="Unassembled WGS sequence"/>
</dbReference>
<organism evidence="1 2">
    <name type="scientific">Cyclobacterium qasimii M12-11B</name>
    <dbReference type="NCBI Taxonomy" id="641524"/>
    <lineage>
        <taxon>Bacteria</taxon>
        <taxon>Pseudomonadati</taxon>
        <taxon>Bacteroidota</taxon>
        <taxon>Cytophagia</taxon>
        <taxon>Cytophagales</taxon>
        <taxon>Cyclobacteriaceae</taxon>
        <taxon>Cyclobacterium</taxon>
    </lineage>
</organism>
<comment type="caution">
    <text evidence="1">The sequence shown here is derived from an EMBL/GenBank/DDBJ whole genome shotgun (WGS) entry which is preliminary data.</text>
</comment>
<evidence type="ECO:0000313" key="1">
    <source>
        <dbReference type="EMBL" id="EPR69905.1"/>
    </source>
</evidence>
<dbReference type="AlphaFoldDB" id="S7VI56"/>
<evidence type="ECO:0000313" key="2">
    <source>
        <dbReference type="Proteomes" id="UP000014974"/>
    </source>
</evidence>